<gene>
    <name evidence="2" type="ORF">B5V00_13620</name>
</gene>
<proteinExistence type="predicted"/>
<accession>A0A1X0XX35</accession>
<feature type="compositionally biased region" description="Basic and acidic residues" evidence="1">
    <location>
        <begin position="69"/>
        <end position="90"/>
    </location>
</feature>
<dbReference type="Proteomes" id="UP000193136">
    <property type="component" value="Unassembled WGS sequence"/>
</dbReference>
<evidence type="ECO:0000256" key="1">
    <source>
        <dbReference type="SAM" id="MobiDB-lite"/>
    </source>
</evidence>
<protein>
    <submittedName>
        <fullName evidence="2">Uncharacterized protein</fullName>
    </submittedName>
</protein>
<comment type="caution">
    <text evidence="2">The sequence shown here is derived from an EMBL/GenBank/DDBJ whole genome shotgun (WGS) entry which is preliminary data.</text>
</comment>
<reference evidence="2 3" key="1">
    <citation type="submission" date="2017-03" db="EMBL/GenBank/DDBJ databases">
        <title>Genome sequence of Geothermobacter sp. EPR-M, Deep-Sea Iron Reducer.</title>
        <authorList>
            <person name="Tully B."/>
            <person name="Savalia P."/>
            <person name="Abuyen K."/>
            <person name="Baughan C."/>
            <person name="Romero E."/>
            <person name="Ronkowski C."/>
            <person name="Torres B."/>
            <person name="Tremblay J."/>
            <person name="Trujillo A."/>
            <person name="Tyler M."/>
            <person name="Perez-Rodriguez I."/>
            <person name="Amend J."/>
        </authorList>
    </citation>
    <scope>NUCLEOTIDE SEQUENCE [LARGE SCALE GENOMIC DNA]</scope>
    <source>
        <strain evidence="2 3">EPR-M</strain>
    </source>
</reference>
<dbReference type="STRING" id="1969733.B5V00_13620"/>
<dbReference type="EMBL" id="NAAD01000019">
    <property type="protein sequence ID" value="ORJ57483.1"/>
    <property type="molecule type" value="Genomic_DNA"/>
</dbReference>
<sequence>MAQRLIRLTLYDEATLAVLDDLSKARKQSMFVLEALRHFLGTEEGQQLLKNLTLTESPASEIPQSLDQEEPRQGRVDERKGKSNLDDIFR</sequence>
<dbReference type="AlphaFoldDB" id="A0A1X0XX35"/>
<feature type="region of interest" description="Disordered" evidence="1">
    <location>
        <begin position="59"/>
        <end position="90"/>
    </location>
</feature>
<dbReference type="RefSeq" id="WP_085011364.1">
    <property type="nucleotide sequence ID" value="NZ_NAAD01000019.1"/>
</dbReference>
<name>A0A1X0XX35_9BACT</name>
<evidence type="ECO:0000313" key="3">
    <source>
        <dbReference type="Proteomes" id="UP000193136"/>
    </source>
</evidence>
<dbReference type="OrthoDB" id="5397615at2"/>
<organism evidence="2 3">
    <name type="scientific">Geothermobacter hydrogeniphilus</name>
    <dbReference type="NCBI Taxonomy" id="1969733"/>
    <lineage>
        <taxon>Bacteria</taxon>
        <taxon>Pseudomonadati</taxon>
        <taxon>Thermodesulfobacteriota</taxon>
        <taxon>Desulfuromonadia</taxon>
        <taxon>Desulfuromonadales</taxon>
        <taxon>Geothermobacteraceae</taxon>
        <taxon>Geothermobacter</taxon>
    </lineage>
</organism>
<evidence type="ECO:0000313" key="2">
    <source>
        <dbReference type="EMBL" id="ORJ57483.1"/>
    </source>
</evidence>
<keyword evidence="3" id="KW-1185">Reference proteome</keyword>